<dbReference type="Gene3D" id="2.60.40.10">
    <property type="entry name" value="Immunoglobulins"/>
    <property type="match status" value="1"/>
</dbReference>
<keyword evidence="1" id="KW-0998">Cell outer membrane</keyword>
<dbReference type="InterPro" id="IPR008969">
    <property type="entry name" value="CarboxyPept-like_regulatory"/>
</dbReference>
<dbReference type="InterPro" id="IPR008964">
    <property type="entry name" value="Invasin/intimin_cell_adhesion"/>
</dbReference>
<dbReference type="SUPFAM" id="SSF56935">
    <property type="entry name" value="Porins"/>
    <property type="match status" value="1"/>
</dbReference>
<dbReference type="RefSeq" id="WP_109418177.1">
    <property type="nucleotide sequence ID" value="NZ_QEAS01000028.1"/>
</dbReference>
<dbReference type="InterPro" id="IPR013783">
    <property type="entry name" value="Ig-like_fold"/>
</dbReference>
<evidence type="ECO:0000259" key="3">
    <source>
        <dbReference type="Pfam" id="PF07715"/>
    </source>
</evidence>
<gene>
    <name evidence="4" type="ORF">DDR33_23125</name>
</gene>
<sequence>MRIRYLLFACILFCSAYGLAFMPDDDPLNNILSKLEKFRSEYPQEKVHIHTDKPYYTVGDTIWFKAYVVNGEKNELSNLSKILYIDIINERDSLKRTLRLPVIAGLAWGDITLADSLSEGNYRLRAYTNWMRNFGEEYYFDKVIRIGSSYASQVIGNVSYVFNKIGGKDNVGAVLTYTDEDGNPLAGKEVSYNVQLEARNIAKGKGTTDGQGRLSINFTNSQPFILKSGRLNTSLKLDEKTVISKMFPIKSTSAEADIQFFPEGGQLVNGLRSKVAFKATGPDGLGRMVSGTVKDKDNNVVADFKSQHAGMGVFALVPSAGNSYTATVKFDDGYEKQVKLPQAAASGYVLSIGNNDTDNLAVKITASPELLDKGNVTLVCQSNGQVKFVAKNNMAKQTLSALIPKNRFNTGILQVTLFSPNYEPVAERLVFIRRGDGMNVNISTDKSSYKKREKVTLNFNVADTAGKPEIANFSVAVTNESKIPFDDAGETSILSSLLLTSELKGYIEKPNYYFTGINEDKEMHLDNLMLTQGWRRFTWKSLLAGGFPNIVFQPEKSMTISGKVKTLGGKPVANGKVLLLASKGSMTILDTITDSEGRFTFDNLTFSDSTRLVIQARNAKDKKNVDIEIDRVPAQLVTRSKNTPDIELNVNSSLLSYLKGRRNDIEELKKHGMFRRNIMLEEVKIVEKKPIVKNSSNLNGAGRADYVLTGDRLQNCSTLEQCLVGVPGVIVRNGMAYSTRSPNTPMQLVVDGMNMEPDFLSMIVPSDVESIEVLRTIGTTAIYGMRGGGGVLVINTRRGEPNYTARTFVPGITTYNPQGYYIGRQFYSPNYDDPKVNKERPDLRTTVFWTPNVLSDSTGKASVGFFTTSEAGNYKVVAEGLDGKGGVTRKVLRFKVN</sequence>
<proteinExistence type="inferred from homology"/>
<organism evidence="4 5">
    <name type="scientific">Pararcticibacter amylolyticus</name>
    <dbReference type="NCBI Taxonomy" id="2173175"/>
    <lineage>
        <taxon>Bacteria</taxon>
        <taxon>Pseudomonadati</taxon>
        <taxon>Bacteroidota</taxon>
        <taxon>Sphingobacteriia</taxon>
        <taxon>Sphingobacteriales</taxon>
        <taxon>Sphingobacteriaceae</taxon>
        <taxon>Pararcticibacter</taxon>
    </lineage>
</organism>
<comment type="subcellular location">
    <subcellularLocation>
        <location evidence="1">Cell outer membrane</location>
        <topology evidence="1">Multi-pass membrane protein</topology>
    </subcellularLocation>
</comment>
<feature type="signal peptide" evidence="2">
    <location>
        <begin position="1"/>
        <end position="20"/>
    </location>
</feature>
<accession>A0A2U2PA73</accession>
<evidence type="ECO:0000313" key="4">
    <source>
        <dbReference type="EMBL" id="PWG78273.1"/>
    </source>
</evidence>
<protein>
    <submittedName>
        <fullName evidence="4">TonB-dependent receptor</fullName>
    </submittedName>
</protein>
<keyword evidence="1" id="KW-0472">Membrane</keyword>
<evidence type="ECO:0000313" key="5">
    <source>
        <dbReference type="Proteomes" id="UP000245647"/>
    </source>
</evidence>
<feature type="chain" id="PRO_5015477293" evidence="2">
    <location>
        <begin position="21"/>
        <end position="897"/>
    </location>
</feature>
<evidence type="ECO:0000256" key="1">
    <source>
        <dbReference type="PROSITE-ProRule" id="PRU01360"/>
    </source>
</evidence>
<dbReference type="Proteomes" id="UP000245647">
    <property type="component" value="Unassembled WGS sequence"/>
</dbReference>
<keyword evidence="5" id="KW-1185">Reference proteome</keyword>
<keyword evidence="1" id="KW-1134">Transmembrane beta strand</keyword>
<dbReference type="PROSITE" id="PS52016">
    <property type="entry name" value="TONB_DEPENDENT_REC_3"/>
    <property type="match status" value="1"/>
</dbReference>
<keyword evidence="2" id="KW-0732">Signal</keyword>
<dbReference type="Gene3D" id="2.170.130.10">
    <property type="entry name" value="TonB-dependent receptor, plug domain"/>
    <property type="match status" value="1"/>
</dbReference>
<comment type="similarity">
    <text evidence="1">Belongs to the TonB-dependent receptor family.</text>
</comment>
<reference evidence="4 5" key="1">
    <citation type="submission" date="2018-04" db="EMBL/GenBank/DDBJ databases">
        <title>Pedobacter chongqingensis sp. nov., isolated from a rottenly hemp rope.</title>
        <authorList>
            <person name="Cai Y."/>
        </authorList>
    </citation>
    <scope>NUCLEOTIDE SEQUENCE [LARGE SCALE GENOMIC DNA]</scope>
    <source>
        <strain evidence="4 5">FJ4-8</strain>
    </source>
</reference>
<keyword evidence="1" id="KW-0813">Transport</keyword>
<dbReference type="SUPFAM" id="SSF49464">
    <property type="entry name" value="Carboxypeptidase regulatory domain-like"/>
    <property type="match status" value="1"/>
</dbReference>
<keyword evidence="4" id="KW-0675">Receptor</keyword>
<dbReference type="Pfam" id="PF07715">
    <property type="entry name" value="Plug"/>
    <property type="match status" value="1"/>
</dbReference>
<dbReference type="InterPro" id="IPR012910">
    <property type="entry name" value="Plug_dom"/>
</dbReference>
<feature type="domain" description="TonB-dependent receptor plug" evidence="3">
    <location>
        <begin position="713"/>
        <end position="791"/>
    </location>
</feature>
<comment type="caution">
    <text evidence="4">The sequence shown here is derived from an EMBL/GenBank/DDBJ whole genome shotgun (WGS) entry which is preliminary data.</text>
</comment>
<dbReference type="SUPFAM" id="SSF49373">
    <property type="entry name" value="Invasin/intimin cell-adhesion fragments"/>
    <property type="match status" value="1"/>
</dbReference>
<keyword evidence="1" id="KW-0812">Transmembrane</keyword>
<dbReference type="Gene3D" id="2.60.40.1930">
    <property type="match status" value="1"/>
</dbReference>
<dbReference type="InterPro" id="IPR039426">
    <property type="entry name" value="TonB-dep_rcpt-like"/>
</dbReference>
<dbReference type="InterPro" id="IPR037066">
    <property type="entry name" value="Plug_dom_sf"/>
</dbReference>
<dbReference type="GO" id="GO:0009279">
    <property type="term" value="C:cell outer membrane"/>
    <property type="evidence" value="ECO:0007669"/>
    <property type="project" value="UniProtKB-SubCell"/>
</dbReference>
<dbReference type="EMBL" id="QEAS01000028">
    <property type="protein sequence ID" value="PWG78273.1"/>
    <property type="molecule type" value="Genomic_DNA"/>
</dbReference>
<dbReference type="AlphaFoldDB" id="A0A2U2PA73"/>
<dbReference type="OrthoDB" id="609485at2"/>
<evidence type="ECO:0000256" key="2">
    <source>
        <dbReference type="SAM" id="SignalP"/>
    </source>
</evidence>
<name>A0A2U2PA73_9SPHI</name>